<dbReference type="GO" id="GO:0004030">
    <property type="term" value="F:aldehyde dehydrogenase [NAD(P)+] activity"/>
    <property type="evidence" value="ECO:0007669"/>
    <property type="project" value="UniProtKB-ARBA"/>
</dbReference>
<keyword evidence="2 4" id="KW-0560">Oxidoreductase</keyword>
<evidence type="ECO:0000313" key="7">
    <source>
        <dbReference type="Proteomes" id="UP000507962"/>
    </source>
</evidence>
<feature type="domain" description="Aldehyde dehydrogenase" evidence="5">
    <location>
        <begin position="46"/>
        <end position="507"/>
    </location>
</feature>
<comment type="similarity">
    <text evidence="1 4">Belongs to the aldehyde dehydrogenase family.</text>
</comment>
<dbReference type="Proteomes" id="UP000507962">
    <property type="component" value="Unassembled WGS sequence"/>
</dbReference>
<proteinExistence type="inferred from homology"/>
<feature type="active site" evidence="3">
    <location>
        <position position="281"/>
    </location>
</feature>
<reference evidence="6 7" key="1">
    <citation type="submission" date="2019-03" db="EMBL/GenBank/DDBJ databases">
        <authorList>
            <person name="Nijsse B."/>
        </authorList>
    </citation>
    <scope>NUCLEOTIDE SEQUENCE [LARGE SCALE GENOMIC DNA]</scope>
    <source>
        <strain evidence="6">Desulfoluna butyratoxydans MSL71</strain>
    </source>
</reference>
<dbReference type="Gene3D" id="3.40.605.10">
    <property type="entry name" value="Aldehyde Dehydrogenase, Chain A, domain 1"/>
    <property type="match status" value="1"/>
</dbReference>
<gene>
    <name evidence="6" type="ORF">MSL71_6060</name>
</gene>
<dbReference type="AlphaFoldDB" id="A0A4U8YIC0"/>
<dbReference type="FunFam" id="3.40.309.10:FF:000012">
    <property type="entry name" value="Betaine aldehyde dehydrogenase"/>
    <property type="match status" value="1"/>
</dbReference>
<dbReference type="Pfam" id="PF00171">
    <property type="entry name" value="Aldedh"/>
    <property type="match status" value="1"/>
</dbReference>
<dbReference type="PANTHER" id="PTHR11699">
    <property type="entry name" value="ALDEHYDE DEHYDROGENASE-RELATED"/>
    <property type="match status" value="1"/>
</dbReference>
<dbReference type="InterPro" id="IPR016160">
    <property type="entry name" value="Ald_DH_CS_CYS"/>
</dbReference>
<evidence type="ECO:0000256" key="4">
    <source>
        <dbReference type="RuleBase" id="RU003345"/>
    </source>
</evidence>
<keyword evidence="7" id="KW-1185">Reference proteome</keyword>
<dbReference type="SUPFAM" id="SSF53720">
    <property type="entry name" value="ALDH-like"/>
    <property type="match status" value="1"/>
</dbReference>
<dbReference type="Gene3D" id="3.40.309.10">
    <property type="entry name" value="Aldehyde Dehydrogenase, Chain A, domain 2"/>
    <property type="match status" value="1"/>
</dbReference>
<dbReference type="PROSITE" id="PS00687">
    <property type="entry name" value="ALDEHYDE_DEHYDR_GLU"/>
    <property type="match status" value="1"/>
</dbReference>
<dbReference type="InterPro" id="IPR029510">
    <property type="entry name" value="Ald_DH_CS_GLU"/>
</dbReference>
<dbReference type="EMBL" id="CAADHO010000001">
    <property type="protein sequence ID" value="VFQ42984.1"/>
    <property type="molecule type" value="Genomic_DNA"/>
</dbReference>
<dbReference type="InterPro" id="IPR016162">
    <property type="entry name" value="Ald_DH_N"/>
</dbReference>
<dbReference type="FunFam" id="3.40.605.10:FF:000001">
    <property type="entry name" value="Aldehyde dehydrogenase 1"/>
    <property type="match status" value="1"/>
</dbReference>
<name>A0A4U8YIC0_9BACT</name>
<evidence type="ECO:0000259" key="5">
    <source>
        <dbReference type="Pfam" id="PF00171"/>
    </source>
</evidence>
<dbReference type="InterPro" id="IPR016163">
    <property type="entry name" value="Ald_DH_C"/>
</dbReference>
<protein>
    <submittedName>
        <fullName evidence="6">Aldehyde/histidinol dehydrogenase</fullName>
    </submittedName>
</protein>
<dbReference type="PROSITE" id="PS00070">
    <property type="entry name" value="ALDEHYDE_DEHYDR_CYS"/>
    <property type="match status" value="1"/>
</dbReference>
<dbReference type="InterPro" id="IPR015590">
    <property type="entry name" value="Aldehyde_DH_dom"/>
</dbReference>
<evidence type="ECO:0000313" key="6">
    <source>
        <dbReference type="EMBL" id="VFQ42984.1"/>
    </source>
</evidence>
<organism evidence="6 7">
    <name type="scientific">Desulfoluna butyratoxydans</name>
    <dbReference type="NCBI Taxonomy" id="231438"/>
    <lineage>
        <taxon>Bacteria</taxon>
        <taxon>Pseudomonadati</taxon>
        <taxon>Thermodesulfobacteriota</taxon>
        <taxon>Desulfobacteria</taxon>
        <taxon>Desulfobacterales</taxon>
        <taxon>Desulfolunaceae</taxon>
        <taxon>Desulfoluna</taxon>
    </lineage>
</organism>
<evidence type="ECO:0000256" key="2">
    <source>
        <dbReference type="ARBA" id="ARBA00023002"/>
    </source>
</evidence>
<sequence>MLLTHIQLNGEKNMTYAKPLSKEDIFAQAKNGTLEARAIIPNRKSAQGTMTPTLNPFDNSVIGHVEFCDAEVVNEAVAVARDTFEKGTWSRMSPYDRKLVIQKWARLIDEHAEELAALECKDVGKPLKECIGFDLPDTSYTISWFAEAADKVFGKVSPSPGNNLGMVVKEPMGVVGAVLPWNFPATIFAWKVAPALAAGNSIIVKPAEQTSLSTYRMVQLAHQAGIPEGALLLVTGLGEATGKPLGLHNEVDVVSFTGSTEVGRYFLHYSADSNLKEIVLECGGKSPQVIFEDTYPMDEVVDQILDAAFYNMGENCSCGSRLLVQESIKDEVLKAIVAKLPEWKIGDPADMSVFMGPMIEEGHFRKVLAHIEASKKEGATLIYGGKAVDAGAGKCIEPTIFDNVTPEMSLFNDEVFGPVLAVTTFKTEEEAIELANATKYGLASSIYTSDIRRAHRVSQRIKAGTVSVNCFSEGDIGTPFGGYKMSGFGGRDKGFEALEQYMATKTIWYEN</sequence>
<accession>A0A4U8YIC0</accession>
<evidence type="ECO:0000256" key="1">
    <source>
        <dbReference type="ARBA" id="ARBA00009986"/>
    </source>
</evidence>
<evidence type="ECO:0000256" key="3">
    <source>
        <dbReference type="PROSITE-ProRule" id="PRU10007"/>
    </source>
</evidence>
<dbReference type="CDD" id="cd07112">
    <property type="entry name" value="ALDH_GABALDH-PuuC"/>
    <property type="match status" value="1"/>
</dbReference>
<dbReference type="InterPro" id="IPR016161">
    <property type="entry name" value="Ald_DH/histidinol_DH"/>
</dbReference>